<sequence>MLTLLRKALQRDFTLADAASFICLENMRVFGVLWGTARLRCKAALFGVHVGPGTRAHGPVGLLRWPGGTIRIGANVSLISSWRRGTAATLAAPVRLRVFGDDASIEIGDGAQLSGSSVTARSTSIIIGRKVLLAPNCIIVDSDFHAPWPPESRTDSPGYENDARVVIGDYAWIGMNSLILKGVTIGEGAIVGAGSVVTSDVPPYSVVAGTPARVRRHRTKKFSPL</sequence>
<keyword evidence="5" id="KW-1185">Reference proteome</keyword>
<dbReference type="OrthoDB" id="9782091at2"/>
<evidence type="ECO:0000313" key="4">
    <source>
        <dbReference type="EMBL" id="BAV92546.1"/>
    </source>
</evidence>
<dbReference type="PANTHER" id="PTHR23416">
    <property type="entry name" value="SIALIC ACID SYNTHASE-RELATED"/>
    <property type="match status" value="1"/>
</dbReference>
<evidence type="ECO:0008006" key="6">
    <source>
        <dbReference type="Google" id="ProtNLM"/>
    </source>
</evidence>
<proteinExistence type="predicted"/>
<dbReference type="Proteomes" id="UP000242645">
    <property type="component" value="Chromosome"/>
</dbReference>
<protein>
    <recommendedName>
        <fullName evidence="6">Acyltransferase</fullName>
    </recommendedName>
</protein>
<dbReference type="SUPFAM" id="SSF51161">
    <property type="entry name" value="Trimeric LpxA-like enzymes"/>
    <property type="match status" value="1"/>
</dbReference>
<dbReference type="AlphaFoldDB" id="A0A1J1DRS9"/>
<dbReference type="PANTHER" id="PTHR23416:SF78">
    <property type="entry name" value="LIPOPOLYSACCHARIDE BIOSYNTHESIS O-ACETYL TRANSFERASE WBBJ-RELATED"/>
    <property type="match status" value="1"/>
</dbReference>
<evidence type="ECO:0000313" key="5">
    <source>
        <dbReference type="Proteomes" id="UP000242645"/>
    </source>
</evidence>
<dbReference type="Pfam" id="PF00132">
    <property type="entry name" value="Hexapep"/>
    <property type="match status" value="1"/>
</dbReference>
<organism evidence="4 5">
    <name type="scientific">Candidatus Desulfovibrio trichonymphae</name>
    <dbReference type="NCBI Taxonomy" id="1725232"/>
    <lineage>
        <taxon>Bacteria</taxon>
        <taxon>Pseudomonadati</taxon>
        <taxon>Thermodesulfobacteriota</taxon>
        <taxon>Desulfovibrionia</taxon>
        <taxon>Desulfovibrionales</taxon>
        <taxon>Desulfovibrionaceae</taxon>
        <taxon>Desulfovibrio</taxon>
    </lineage>
</organism>
<gene>
    <name evidence="4" type="ORF">RSDT_1034</name>
</gene>
<dbReference type="InterPro" id="IPR051159">
    <property type="entry name" value="Hexapeptide_acetyltransf"/>
</dbReference>
<dbReference type="Gene3D" id="2.160.10.10">
    <property type="entry name" value="Hexapeptide repeat proteins"/>
    <property type="match status" value="1"/>
</dbReference>
<accession>A0A1J1DRS9</accession>
<dbReference type="InterPro" id="IPR001451">
    <property type="entry name" value="Hexapep"/>
</dbReference>
<keyword evidence="3" id="KW-0012">Acyltransferase</keyword>
<evidence type="ECO:0000256" key="2">
    <source>
        <dbReference type="ARBA" id="ARBA00022737"/>
    </source>
</evidence>
<dbReference type="InterPro" id="IPR018357">
    <property type="entry name" value="Hexapep_transf_CS"/>
</dbReference>
<dbReference type="CDD" id="cd04647">
    <property type="entry name" value="LbH_MAT_like"/>
    <property type="match status" value="1"/>
</dbReference>
<name>A0A1J1DRS9_9BACT</name>
<dbReference type="RefSeq" id="WP_096400168.1">
    <property type="nucleotide sequence ID" value="NZ_AP017368.1"/>
</dbReference>
<keyword evidence="2" id="KW-0677">Repeat</keyword>
<dbReference type="EMBL" id="AP017368">
    <property type="protein sequence ID" value="BAV92546.1"/>
    <property type="molecule type" value="Genomic_DNA"/>
</dbReference>
<dbReference type="InterPro" id="IPR011004">
    <property type="entry name" value="Trimer_LpxA-like_sf"/>
</dbReference>
<dbReference type="KEGG" id="dtr:RSDT_1034"/>
<dbReference type="GO" id="GO:0016746">
    <property type="term" value="F:acyltransferase activity"/>
    <property type="evidence" value="ECO:0007669"/>
    <property type="project" value="UniProtKB-KW"/>
</dbReference>
<dbReference type="PROSITE" id="PS00101">
    <property type="entry name" value="HEXAPEP_TRANSFERASES"/>
    <property type="match status" value="1"/>
</dbReference>
<evidence type="ECO:0000256" key="1">
    <source>
        <dbReference type="ARBA" id="ARBA00022679"/>
    </source>
</evidence>
<keyword evidence="1" id="KW-0808">Transferase</keyword>
<reference evidence="4 5" key="1">
    <citation type="journal article" date="2017" name="ISME J.">
        <title>Genome of 'Ca. Desulfovibrio trichonymphae', an H2-oxidizing bacterium in a tripartite symbiotic system within a protist cell in the termite gut.</title>
        <authorList>
            <person name="Kuwahara H."/>
            <person name="Yuki M."/>
            <person name="Izawa K."/>
            <person name="Ohkuma M."/>
            <person name="Hongoh Y."/>
        </authorList>
    </citation>
    <scope>NUCLEOTIDE SEQUENCE [LARGE SCALE GENOMIC DNA]</scope>
    <source>
        <strain evidence="4 5">Rs-N31</strain>
    </source>
</reference>
<evidence type="ECO:0000256" key="3">
    <source>
        <dbReference type="ARBA" id="ARBA00023315"/>
    </source>
</evidence>